<gene>
    <name evidence="2" type="ORF">QBC37DRAFT_327799</name>
</gene>
<name>A0AAN6XUN0_9PEZI</name>
<accession>A0AAN6XUN0</accession>
<feature type="compositionally biased region" description="Basic and acidic residues" evidence="1">
    <location>
        <begin position="40"/>
        <end position="54"/>
    </location>
</feature>
<keyword evidence="3" id="KW-1185">Reference proteome</keyword>
<reference evidence="2" key="1">
    <citation type="journal article" date="2023" name="Mol. Phylogenet. Evol.">
        <title>Genome-scale phylogeny and comparative genomics of the fungal order Sordariales.</title>
        <authorList>
            <person name="Hensen N."/>
            <person name="Bonometti L."/>
            <person name="Westerberg I."/>
            <person name="Brannstrom I.O."/>
            <person name="Guillou S."/>
            <person name="Cros-Aarteil S."/>
            <person name="Calhoun S."/>
            <person name="Haridas S."/>
            <person name="Kuo A."/>
            <person name="Mondo S."/>
            <person name="Pangilinan J."/>
            <person name="Riley R."/>
            <person name="LaButti K."/>
            <person name="Andreopoulos B."/>
            <person name="Lipzen A."/>
            <person name="Chen C."/>
            <person name="Yan M."/>
            <person name="Daum C."/>
            <person name="Ng V."/>
            <person name="Clum A."/>
            <person name="Steindorff A."/>
            <person name="Ohm R.A."/>
            <person name="Martin F."/>
            <person name="Silar P."/>
            <person name="Natvig D.O."/>
            <person name="Lalanne C."/>
            <person name="Gautier V."/>
            <person name="Ament-Velasquez S.L."/>
            <person name="Kruys A."/>
            <person name="Hutchinson M.I."/>
            <person name="Powell A.J."/>
            <person name="Barry K."/>
            <person name="Miller A.N."/>
            <person name="Grigoriev I.V."/>
            <person name="Debuchy R."/>
            <person name="Gladieux P."/>
            <person name="Hiltunen Thoren M."/>
            <person name="Johannesson H."/>
        </authorList>
    </citation>
    <scope>NUCLEOTIDE SEQUENCE</scope>
    <source>
        <strain evidence="2">PSN293</strain>
    </source>
</reference>
<reference evidence="2" key="2">
    <citation type="submission" date="2023-05" db="EMBL/GenBank/DDBJ databases">
        <authorList>
            <consortium name="Lawrence Berkeley National Laboratory"/>
            <person name="Steindorff A."/>
            <person name="Hensen N."/>
            <person name="Bonometti L."/>
            <person name="Westerberg I."/>
            <person name="Brannstrom I.O."/>
            <person name="Guillou S."/>
            <person name="Cros-Aarteil S."/>
            <person name="Calhoun S."/>
            <person name="Haridas S."/>
            <person name="Kuo A."/>
            <person name="Mondo S."/>
            <person name="Pangilinan J."/>
            <person name="Riley R."/>
            <person name="Labutti K."/>
            <person name="Andreopoulos B."/>
            <person name="Lipzen A."/>
            <person name="Chen C."/>
            <person name="Yanf M."/>
            <person name="Daum C."/>
            <person name="Ng V."/>
            <person name="Clum A."/>
            <person name="Ohm R."/>
            <person name="Martin F."/>
            <person name="Silar P."/>
            <person name="Natvig D."/>
            <person name="Lalanne C."/>
            <person name="Gautier V."/>
            <person name="Ament-Velasquez S.L."/>
            <person name="Kruys A."/>
            <person name="Hutchinson M.I."/>
            <person name="Powell A.J."/>
            <person name="Barry K."/>
            <person name="Miller A.N."/>
            <person name="Grigoriev I.V."/>
            <person name="Debuchy R."/>
            <person name="Gladieux P."/>
            <person name="Thoren M.H."/>
            <person name="Johannesson H."/>
        </authorList>
    </citation>
    <scope>NUCLEOTIDE SEQUENCE</scope>
    <source>
        <strain evidence="2">PSN293</strain>
    </source>
</reference>
<feature type="compositionally biased region" description="Pro residues" evidence="1">
    <location>
        <begin position="86"/>
        <end position="100"/>
    </location>
</feature>
<evidence type="ECO:0000256" key="1">
    <source>
        <dbReference type="SAM" id="MobiDB-lite"/>
    </source>
</evidence>
<dbReference type="InterPro" id="IPR020301">
    <property type="entry name" value="Mrx7"/>
</dbReference>
<protein>
    <submittedName>
        <fullName evidence="2">Uncharacterized protein</fullName>
    </submittedName>
</protein>
<sequence length="100" mass="11451">MLPLISYILRVVLIYEQTLVEKLLRSPTFHHGVRKIHRTVEELRHGRNPDEPLRQGEATEDPDKPKGGFIRYFVEELKNQARGTPTDPPPPPPRGPPANK</sequence>
<dbReference type="Proteomes" id="UP001301769">
    <property type="component" value="Unassembled WGS sequence"/>
</dbReference>
<dbReference type="AlphaFoldDB" id="A0AAN6XUN0"/>
<dbReference type="Pfam" id="PF10906">
    <property type="entry name" value="Mrx7"/>
    <property type="match status" value="1"/>
</dbReference>
<proteinExistence type="predicted"/>
<feature type="region of interest" description="Disordered" evidence="1">
    <location>
        <begin position="40"/>
        <end position="100"/>
    </location>
</feature>
<comment type="caution">
    <text evidence="2">The sequence shown here is derived from an EMBL/GenBank/DDBJ whole genome shotgun (WGS) entry which is preliminary data.</text>
</comment>
<evidence type="ECO:0000313" key="2">
    <source>
        <dbReference type="EMBL" id="KAK4207198.1"/>
    </source>
</evidence>
<evidence type="ECO:0000313" key="3">
    <source>
        <dbReference type="Proteomes" id="UP001301769"/>
    </source>
</evidence>
<dbReference type="EMBL" id="MU858313">
    <property type="protein sequence ID" value="KAK4207198.1"/>
    <property type="molecule type" value="Genomic_DNA"/>
</dbReference>
<organism evidence="2 3">
    <name type="scientific">Rhypophila decipiens</name>
    <dbReference type="NCBI Taxonomy" id="261697"/>
    <lineage>
        <taxon>Eukaryota</taxon>
        <taxon>Fungi</taxon>
        <taxon>Dikarya</taxon>
        <taxon>Ascomycota</taxon>
        <taxon>Pezizomycotina</taxon>
        <taxon>Sordariomycetes</taxon>
        <taxon>Sordariomycetidae</taxon>
        <taxon>Sordariales</taxon>
        <taxon>Naviculisporaceae</taxon>
        <taxon>Rhypophila</taxon>
    </lineage>
</organism>